<evidence type="ECO:0000313" key="2">
    <source>
        <dbReference type="Proteomes" id="UP000228900"/>
    </source>
</evidence>
<organism evidence="1 2">
    <name type="scientific">Candidatus Falkowbacteria bacterium CG10_big_fil_rev_8_21_14_0_10_39_9</name>
    <dbReference type="NCBI Taxonomy" id="1974566"/>
    <lineage>
        <taxon>Bacteria</taxon>
        <taxon>Candidatus Falkowiibacteriota</taxon>
    </lineage>
</organism>
<dbReference type="Proteomes" id="UP000228900">
    <property type="component" value="Unassembled WGS sequence"/>
</dbReference>
<dbReference type="EMBL" id="PFAQ01000010">
    <property type="protein sequence ID" value="PIT95260.1"/>
    <property type="molecule type" value="Genomic_DNA"/>
</dbReference>
<reference evidence="2" key="1">
    <citation type="submission" date="2017-09" db="EMBL/GenBank/DDBJ databases">
        <title>Depth-based differentiation of microbial function through sediment-hosted aquifers and enrichment of novel symbionts in the deep terrestrial subsurface.</title>
        <authorList>
            <person name="Probst A.J."/>
            <person name="Ladd B."/>
            <person name="Jarett J.K."/>
            <person name="Geller-Mcgrath D.E."/>
            <person name="Sieber C.M.K."/>
            <person name="Emerson J.B."/>
            <person name="Anantharaman K."/>
            <person name="Thomas B.C."/>
            <person name="Malmstrom R."/>
            <person name="Stieglmeier M."/>
            <person name="Klingl A."/>
            <person name="Woyke T."/>
            <person name="Ryan C.M."/>
            <person name="Banfield J.F."/>
        </authorList>
    </citation>
    <scope>NUCLEOTIDE SEQUENCE [LARGE SCALE GENOMIC DNA]</scope>
</reference>
<accession>A0A2M6WR46</accession>
<dbReference type="AlphaFoldDB" id="A0A2M6WR46"/>
<dbReference type="CDD" id="cd06223">
    <property type="entry name" value="PRTases_typeI"/>
    <property type="match status" value="1"/>
</dbReference>
<proteinExistence type="predicted"/>
<name>A0A2M6WR46_9BACT</name>
<dbReference type="InterPro" id="IPR000836">
    <property type="entry name" value="PRTase_dom"/>
</dbReference>
<evidence type="ECO:0008006" key="3">
    <source>
        <dbReference type="Google" id="ProtNLM"/>
    </source>
</evidence>
<evidence type="ECO:0000313" key="1">
    <source>
        <dbReference type="EMBL" id="PIT95260.1"/>
    </source>
</evidence>
<sequence>MNTTAKKILDYINRKGQVTANELVEFLDISRQALFKHYLSKMINNQTLIKIGRPPKVFYSLNKSSEAPQLKISLDRDVKKLINDNYLIITPAGEKKEGLAGFIYWCQKNNLPLEKTAAEYLKTLAYYKKYKKNGLIAGLSKLKNSFPKINLDKIFYLDFYSIERFGKTKLGQLLLYAKQSQNKALIKELIVEIKPSIDKIIKKYKIDGLGYIPPTVKRETQLMKVLEKGLGEDIRKVKISKIKTAVAVPQKTLNKLSDRIENAKNTIVVEENSVFKNILIIDDAVGSGATLNEVAKKIRDKGLCRGNIIGLALTGSFKGFDIISEV</sequence>
<protein>
    <recommendedName>
        <fullName evidence="3">Helix-turn-helix type 11 domain-containing protein</fullName>
    </recommendedName>
</protein>
<comment type="caution">
    <text evidence="1">The sequence shown here is derived from an EMBL/GenBank/DDBJ whole genome shotgun (WGS) entry which is preliminary data.</text>
</comment>
<dbReference type="SUPFAM" id="SSF46785">
    <property type="entry name" value="Winged helix' DNA-binding domain"/>
    <property type="match status" value="1"/>
</dbReference>
<dbReference type="Gene3D" id="3.40.50.2020">
    <property type="match status" value="1"/>
</dbReference>
<gene>
    <name evidence="1" type="ORF">COT98_00480</name>
</gene>
<dbReference type="InterPro" id="IPR029057">
    <property type="entry name" value="PRTase-like"/>
</dbReference>
<dbReference type="SUPFAM" id="SSF53271">
    <property type="entry name" value="PRTase-like"/>
    <property type="match status" value="1"/>
</dbReference>
<dbReference type="InterPro" id="IPR036390">
    <property type="entry name" value="WH_DNA-bd_sf"/>
</dbReference>